<dbReference type="SUPFAM" id="SSF50022">
    <property type="entry name" value="ISP domain"/>
    <property type="match status" value="1"/>
</dbReference>
<dbReference type="PROSITE" id="PS51296">
    <property type="entry name" value="RIESKE"/>
    <property type="match status" value="1"/>
</dbReference>
<keyword evidence="6" id="KW-0560">Oxidoreductase</keyword>
<dbReference type="EMBL" id="JACHWP010000001">
    <property type="protein sequence ID" value="MBB3022314.1"/>
    <property type="molecule type" value="Genomic_DNA"/>
</dbReference>
<dbReference type="GO" id="GO:0016705">
    <property type="term" value="F:oxidoreductase activity, acting on paired donors, with incorporation or reduction of molecular oxygen"/>
    <property type="evidence" value="ECO:0007669"/>
    <property type="project" value="UniProtKB-ARBA"/>
</dbReference>
<dbReference type="GO" id="GO:0051537">
    <property type="term" value="F:2 iron, 2 sulfur cluster binding"/>
    <property type="evidence" value="ECO:0007669"/>
    <property type="project" value="UniProtKB-KW"/>
</dbReference>
<keyword evidence="1" id="KW-0001">2Fe-2S</keyword>
<keyword evidence="6" id="KW-0223">Dioxygenase</keyword>
<evidence type="ECO:0000313" key="6">
    <source>
        <dbReference type="EMBL" id="MBB3022314.1"/>
    </source>
</evidence>
<name>A0A839QPR1_9MICO</name>
<dbReference type="InterPro" id="IPR017941">
    <property type="entry name" value="Rieske_2Fe-2S"/>
</dbReference>
<comment type="caution">
    <text evidence="6">The sequence shown here is derived from an EMBL/GenBank/DDBJ whole genome shotgun (WGS) entry which is preliminary data.</text>
</comment>
<evidence type="ECO:0000259" key="5">
    <source>
        <dbReference type="PROSITE" id="PS51296"/>
    </source>
</evidence>
<dbReference type="GO" id="GO:0046872">
    <property type="term" value="F:metal ion binding"/>
    <property type="evidence" value="ECO:0007669"/>
    <property type="project" value="UniProtKB-KW"/>
</dbReference>
<dbReference type="GO" id="GO:0051213">
    <property type="term" value="F:dioxygenase activity"/>
    <property type="evidence" value="ECO:0007669"/>
    <property type="project" value="UniProtKB-KW"/>
</dbReference>
<evidence type="ECO:0000256" key="4">
    <source>
        <dbReference type="ARBA" id="ARBA00023014"/>
    </source>
</evidence>
<sequence length="111" mass="11550">MTPTFHAAANIADIAPGEVLSVSVAGVDVALARDADGTLHALEDRCSHGEVALSDGDVFEGTLECWKHGSQFDLRTGRPRQLPATEPVAVYPVSIDEATGAISVAVTDPHS</sequence>
<feature type="domain" description="Rieske" evidence="5">
    <location>
        <begin position="6"/>
        <end position="102"/>
    </location>
</feature>
<dbReference type="Gene3D" id="2.102.10.10">
    <property type="entry name" value="Rieske [2Fe-2S] iron-sulphur domain"/>
    <property type="match status" value="1"/>
</dbReference>
<dbReference type="PANTHER" id="PTHR21266">
    <property type="entry name" value="IRON-SULFUR DOMAIN CONTAINING PROTEIN"/>
    <property type="match status" value="1"/>
</dbReference>
<dbReference type="Proteomes" id="UP000568050">
    <property type="component" value="Unassembled WGS sequence"/>
</dbReference>
<dbReference type="Pfam" id="PF00355">
    <property type="entry name" value="Rieske"/>
    <property type="match status" value="1"/>
</dbReference>
<gene>
    <name evidence="6" type="ORF">FHX50_000562</name>
</gene>
<keyword evidence="2" id="KW-0479">Metal-binding</keyword>
<keyword evidence="7" id="KW-1185">Reference proteome</keyword>
<dbReference type="RefSeq" id="WP_183374246.1">
    <property type="nucleotide sequence ID" value="NZ_CBCSFZ010000002.1"/>
</dbReference>
<organism evidence="6 7">
    <name type="scientific">Helcobacillus massiliensis</name>
    <dbReference type="NCBI Taxonomy" id="521392"/>
    <lineage>
        <taxon>Bacteria</taxon>
        <taxon>Bacillati</taxon>
        <taxon>Actinomycetota</taxon>
        <taxon>Actinomycetes</taxon>
        <taxon>Micrococcales</taxon>
        <taxon>Dermabacteraceae</taxon>
        <taxon>Helcobacillus</taxon>
    </lineage>
</organism>
<reference evidence="6 7" key="1">
    <citation type="submission" date="2020-08" db="EMBL/GenBank/DDBJ databases">
        <title>Sequencing the genomes of 1000 actinobacteria strains.</title>
        <authorList>
            <person name="Klenk H.-P."/>
        </authorList>
    </citation>
    <scope>NUCLEOTIDE SEQUENCE [LARGE SCALE GENOMIC DNA]</scope>
    <source>
        <strain evidence="6 7">DSM 23040</strain>
    </source>
</reference>
<proteinExistence type="predicted"/>
<accession>A0A839QPR1</accession>
<dbReference type="CDD" id="cd03528">
    <property type="entry name" value="Rieske_RO_ferredoxin"/>
    <property type="match status" value="1"/>
</dbReference>
<protein>
    <submittedName>
        <fullName evidence="6">3-phenylpropionate/trans-cinnamate dioxygenase ferredoxin subunit</fullName>
    </submittedName>
</protein>
<dbReference type="InterPro" id="IPR036922">
    <property type="entry name" value="Rieske_2Fe-2S_sf"/>
</dbReference>
<dbReference type="GO" id="GO:0004497">
    <property type="term" value="F:monooxygenase activity"/>
    <property type="evidence" value="ECO:0007669"/>
    <property type="project" value="UniProtKB-ARBA"/>
</dbReference>
<dbReference type="InterPro" id="IPR050584">
    <property type="entry name" value="Cholesterol_7-desaturase"/>
</dbReference>
<dbReference type="PANTHER" id="PTHR21266:SF57">
    <property type="entry name" value="3-CHLOROBENZOATE-3,4-DIOXYGENASE"/>
    <property type="match status" value="1"/>
</dbReference>
<keyword evidence="3" id="KW-0408">Iron</keyword>
<evidence type="ECO:0000313" key="7">
    <source>
        <dbReference type="Proteomes" id="UP000568050"/>
    </source>
</evidence>
<evidence type="ECO:0000256" key="1">
    <source>
        <dbReference type="ARBA" id="ARBA00022714"/>
    </source>
</evidence>
<evidence type="ECO:0000256" key="2">
    <source>
        <dbReference type="ARBA" id="ARBA00022723"/>
    </source>
</evidence>
<evidence type="ECO:0000256" key="3">
    <source>
        <dbReference type="ARBA" id="ARBA00023004"/>
    </source>
</evidence>
<dbReference type="AlphaFoldDB" id="A0A839QPR1"/>
<keyword evidence="4" id="KW-0411">Iron-sulfur</keyword>